<sequence>MTPNDVLKEWFSRAGTNGYYPAGVGSTYRLAGTPLNCSASNVSSFIDTQTNVQIRWPKKLAVKTNRWRVHTRNYCDRAAIADTGALSVTGIWFGTQVIASDGSLSGTWAPAPTQVQGAFTTDAGGVEYVSPWVTTAGSQFVPYAEHMISLGYTRAAQNNQKGVGG</sequence>
<keyword evidence="2" id="KW-1185">Reference proteome</keyword>
<dbReference type="EMBL" id="BMGP01000001">
    <property type="protein sequence ID" value="GGF12900.1"/>
    <property type="molecule type" value="Genomic_DNA"/>
</dbReference>
<dbReference type="RefSeq" id="WP_188672745.1">
    <property type="nucleotide sequence ID" value="NZ_BMGP01000001.1"/>
</dbReference>
<proteinExistence type="predicted"/>
<dbReference type="AlphaFoldDB" id="A0A917B016"/>
<protein>
    <submittedName>
        <fullName evidence="1">Uncharacterized protein</fullName>
    </submittedName>
</protein>
<comment type="caution">
    <text evidence="1">The sequence shown here is derived from an EMBL/GenBank/DDBJ whole genome shotgun (WGS) entry which is preliminary data.</text>
</comment>
<accession>A0A917B016</accession>
<evidence type="ECO:0000313" key="2">
    <source>
        <dbReference type="Proteomes" id="UP000598775"/>
    </source>
</evidence>
<gene>
    <name evidence="1" type="ORF">GCM10011399_03520</name>
</gene>
<organism evidence="1 2">
    <name type="scientific">Subtercola lobariae</name>
    <dbReference type="NCBI Taxonomy" id="1588641"/>
    <lineage>
        <taxon>Bacteria</taxon>
        <taxon>Bacillati</taxon>
        <taxon>Actinomycetota</taxon>
        <taxon>Actinomycetes</taxon>
        <taxon>Micrococcales</taxon>
        <taxon>Microbacteriaceae</taxon>
        <taxon>Subtercola</taxon>
    </lineage>
</organism>
<name>A0A917B016_9MICO</name>
<evidence type="ECO:0000313" key="1">
    <source>
        <dbReference type="EMBL" id="GGF12900.1"/>
    </source>
</evidence>
<dbReference type="Proteomes" id="UP000598775">
    <property type="component" value="Unassembled WGS sequence"/>
</dbReference>
<reference evidence="1 2" key="1">
    <citation type="journal article" date="2014" name="Int. J. Syst. Evol. Microbiol.">
        <title>Complete genome sequence of Corynebacterium casei LMG S-19264T (=DSM 44701T), isolated from a smear-ripened cheese.</title>
        <authorList>
            <consortium name="US DOE Joint Genome Institute (JGI-PGF)"/>
            <person name="Walter F."/>
            <person name="Albersmeier A."/>
            <person name="Kalinowski J."/>
            <person name="Ruckert C."/>
        </authorList>
    </citation>
    <scope>NUCLEOTIDE SEQUENCE [LARGE SCALE GENOMIC DNA]</scope>
    <source>
        <strain evidence="1 2">CGMCC 1.12976</strain>
    </source>
</reference>